<dbReference type="GO" id="GO:0003677">
    <property type="term" value="F:DNA binding"/>
    <property type="evidence" value="ECO:0007669"/>
    <property type="project" value="InterPro"/>
</dbReference>
<dbReference type="Proteomes" id="UP000066480">
    <property type="component" value="Chromosome"/>
</dbReference>
<keyword evidence="3" id="KW-0731">Sigma factor</keyword>
<accession>A0A0K1JPU6</accession>
<dbReference type="PANTHER" id="PTHR47756">
    <property type="entry name" value="BLL6612 PROTEIN-RELATED"/>
    <property type="match status" value="1"/>
</dbReference>
<evidence type="ECO:0000259" key="8">
    <source>
        <dbReference type="Pfam" id="PF20239"/>
    </source>
</evidence>
<dbReference type="InterPro" id="IPR013325">
    <property type="entry name" value="RNA_pol_sigma_r2"/>
</dbReference>
<dbReference type="KEGG" id="lmoi:VV02_04240"/>
<feature type="domain" description="DUF6596" evidence="8">
    <location>
        <begin position="166"/>
        <end position="266"/>
    </location>
</feature>
<dbReference type="SUPFAM" id="SSF88946">
    <property type="entry name" value="Sigma2 domain of RNA polymerase sigma factors"/>
    <property type="match status" value="1"/>
</dbReference>
<feature type="region of interest" description="Disordered" evidence="5">
    <location>
        <begin position="65"/>
        <end position="88"/>
    </location>
</feature>
<evidence type="ECO:0000259" key="6">
    <source>
        <dbReference type="Pfam" id="PF04542"/>
    </source>
</evidence>
<gene>
    <name evidence="9" type="ORF">VV02_04240</name>
</gene>
<name>A0A0K1JPU6_9MICO</name>
<evidence type="ECO:0000256" key="4">
    <source>
        <dbReference type="ARBA" id="ARBA00023163"/>
    </source>
</evidence>
<feature type="domain" description="RNA polymerase sigma-70 region 2" evidence="6">
    <location>
        <begin position="2"/>
        <end position="67"/>
    </location>
</feature>
<dbReference type="InterPro" id="IPR013324">
    <property type="entry name" value="RNA_pol_sigma_r3/r4-like"/>
</dbReference>
<proteinExistence type="inferred from homology"/>
<evidence type="ECO:0000256" key="1">
    <source>
        <dbReference type="ARBA" id="ARBA00010641"/>
    </source>
</evidence>
<evidence type="ECO:0000313" key="10">
    <source>
        <dbReference type="Proteomes" id="UP000066480"/>
    </source>
</evidence>
<dbReference type="SUPFAM" id="SSF88659">
    <property type="entry name" value="Sigma3 and sigma4 domains of RNA polymerase sigma factors"/>
    <property type="match status" value="1"/>
</dbReference>
<dbReference type="AlphaFoldDB" id="A0A0K1JPU6"/>
<dbReference type="InterPro" id="IPR013249">
    <property type="entry name" value="RNA_pol_sigma70_r4_t2"/>
</dbReference>
<dbReference type="PANTHER" id="PTHR47756:SF2">
    <property type="entry name" value="BLL6612 PROTEIN"/>
    <property type="match status" value="1"/>
</dbReference>
<sequence>MWRELTPQVLAAVVRRYGHFELAEEAVQEALLAASSQWPRDGLPRDPRAWLIAVAARRTTDLLRSEGARRQREETAAALETPSPQEVSDSDDTLTLLLMCCHPVLTTASQVALTLRAVGGLTTREIGQAFLTPESTMAQRISRAKKQIRDAGGHFAMPDKTELASRVEAVLKVVYLIFNEGYTASAGESLQRRDLTREAIRLGRLLYAARPADGEVVGLLALMLLTDARRPGRETADGRLIPLAEQDRTAWDRASITEGVDLITEALSRFPVGPYQLQAAIAAVHSEAAKADDTDWPQILALYELLRVAQPGPMVELNRAVAVAMAHGPAEGLAALDAIDEPKMLEHHRFSAVRAHLLEMQGDRSGARTAYLRAASLTTSIPERQFLLDRAAALT</sequence>
<dbReference type="InterPro" id="IPR007627">
    <property type="entry name" value="RNA_pol_sigma70_r2"/>
</dbReference>
<dbReference type="Gene3D" id="1.10.10.10">
    <property type="entry name" value="Winged helix-like DNA-binding domain superfamily/Winged helix DNA-binding domain"/>
    <property type="match status" value="1"/>
</dbReference>
<evidence type="ECO:0000313" key="9">
    <source>
        <dbReference type="EMBL" id="AKU18628.1"/>
    </source>
</evidence>
<dbReference type="Pfam" id="PF20239">
    <property type="entry name" value="DUF6596"/>
    <property type="match status" value="1"/>
</dbReference>
<evidence type="ECO:0000256" key="3">
    <source>
        <dbReference type="ARBA" id="ARBA00023082"/>
    </source>
</evidence>
<keyword evidence="4" id="KW-0804">Transcription</keyword>
<dbReference type="Pfam" id="PF04542">
    <property type="entry name" value="Sigma70_r2"/>
    <property type="match status" value="1"/>
</dbReference>
<dbReference type="EMBL" id="CP011112">
    <property type="protein sequence ID" value="AKU18628.1"/>
    <property type="molecule type" value="Genomic_DNA"/>
</dbReference>
<comment type="similarity">
    <text evidence="1">Belongs to the sigma-70 factor family. ECF subfamily.</text>
</comment>
<organism evidence="9 10">
    <name type="scientific">Luteipulveratus mongoliensis</name>
    <dbReference type="NCBI Taxonomy" id="571913"/>
    <lineage>
        <taxon>Bacteria</taxon>
        <taxon>Bacillati</taxon>
        <taxon>Actinomycetota</taxon>
        <taxon>Actinomycetes</taxon>
        <taxon>Micrococcales</taxon>
        <taxon>Dermacoccaceae</taxon>
        <taxon>Luteipulveratus</taxon>
    </lineage>
</organism>
<evidence type="ECO:0000256" key="5">
    <source>
        <dbReference type="SAM" id="MobiDB-lite"/>
    </source>
</evidence>
<protein>
    <submittedName>
        <fullName evidence="9">RNA polymerase subunit sigma-24</fullName>
    </submittedName>
</protein>
<dbReference type="PATRIC" id="fig|571913.6.peg.868"/>
<feature type="compositionally biased region" description="Basic and acidic residues" evidence="5">
    <location>
        <begin position="65"/>
        <end position="75"/>
    </location>
</feature>
<dbReference type="STRING" id="571913.VV02_04240"/>
<dbReference type="InterPro" id="IPR036388">
    <property type="entry name" value="WH-like_DNA-bd_sf"/>
</dbReference>
<keyword evidence="10" id="KW-1185">Reference proteome</keyword>
<dbReference type="GO" id="GO:0016987">
    <property type="term" value="F:sigma factor activity"/>
    <property type="evidence" value="ECO:0007669"/>
    <property type="project" value="UniProtKB-KW"/>
</dbReference>
<evidence type="ECO:0000259" key="7">
    <source>
        <dbReference type="Pfam" id="PF08281"/>
    </source>
</evidence>
<keyword evidence="2" id="KW-0805">Transcription regulation</keyword>
<feature type="domain" description="RNA polymerase sigma factor 70 region 4 type 2" evidence="7">
    <location>
        <begin position="97"/>
        <end position="148"/>
    </location>
</feature>
<dbReference type="Gene3D" id="1.10.1740.10">
    <property type="match status" value="1"/>
</dbReference>
<evidence type="ECO:0000256" key="2">
    <source>
        <dbReference type="ARBA" id="ARBA00023015"/>
    </source>
</evidence>
<reference evidence="9 10" key="1">
    <citation type="submission" date="2015-03" db="EMBL/GenBank/DDBJ databases">
        <title>Luteipulveratus halotolerans sp. nov., a novel actinobacterium (Dermacoccaceae) from Sarawak, Malaysia.</title>
        <authorList>
            <person name="Juboi H."/>
            <person name="Basik A."/>
            <person name="Shamsul S.S."/>
            <person name="Arnold P."/>
            <person name="Schmitt E.K."/>
            <person name="Sanglier J.-J."/>
            <person name="Yeo T."/>
        </authorList>
    </citation>
    <scope>NUCLEOTIDE SEQUENCE [LARGE SCALE GENOMIC DNA]</scope>
    <source>
        <strain evidence="9 10">MN07-A0370</strain>
    </source>
</reference>
<dbReference type="Pfam" id="PF08281">
    <property type="entry name" value="Sigma70_r4_2"/>
    <property type="match status" value="1"/>
</dbReference>
<dbReference type="GO" id="GO:0006352">
    <property type="term" value="P:DNA-templated transcription initiation"/>
    <property type="evidence" value="ECO:0007669"/>
    <property type="project" value="InterPro"/>
</dbReference>
<dbReference type="InterPro" id="IPR046531">
    <property type="entry name" value="DUF6596"/>
</dbReference>